<dbReference type="Proteomes" id="UP001500503">
    <property type="component" value="Unassembled WGS sequence"/>
</dbReference>
<comment type="caution">
    <text evidence="1">The sequence shown here is derived from an EMBL/GenBank/DDBJ whole genome shotgun (WGS) entry which is preliminary data.</text>
</comment>
<evidence type="ECO:0000313" key="2">
    <source>
        <dbReference type="Proteomes" id="UP001500503"/>
    </source>
</evidence>
<reference evidence="2" key="1">
    <citation type="journal article" date="2019" name="Int. J. Syst. Evol. Microbiol.">
        <title>The Global Catalogue of Microorganisms (GCM) 10K type strain sequencing project: providing services to taxonomists for standard genome sequencing and annotation.</title>
        <authorList>
            <consortium name="The Broad Institute Genomics Platform"/>
            <consortium name="The Broad Institute Genome Sequencing Center for Infectious Disease"/>
            <person name="Wu L."/>
            <person name="Ma J."/>
        </authorList>
    </citation>
    <scope>NUCLEOTIDE SEQUENCE [LARGE SCALE GENOMIC DNA]</scope>
    <source>
        <strain evidence="2">JCM 17933</strain>
    </source>
</reference>
<name>A0ABP8R0B7_9ACTN</name>
<protein>
    <submittedName>
        <fullName evidence="1">Uncharacterized protein</fullName>
    </submittedName>
</protein>
<accession>A0ABP8R0B7</accession>
<evidence type="ECO:0000313" key="1">
    <source>
        <dbReference type="EMBL" id="GAA4514817.1"/>
    </source>
</evidence>
<dbReference type="EMBL" id="BAABHF010000049">
    <property type="protein sequence ID" value="GAA4514817.1"/>
    <property type="molecule type" value="Genomic_DNA"/>
</dbReference>
<gene>
    <name evidence="1" type="ORF">GCM10023191_083870</name>
</gene>
<sequence length="70" mass="7265">MADVRRPSLCLVRDALCRQAGERLLSLGWVTGGRPHPPDIPHRAGDAATKPVPAAATTTAGNASSIIEHG</sequence>
<organism evidence="1 2">
    <name type="scientific">Actinoallomurus oryzae</name>
    <dbReference type="NCBI Taxonomy" id="502180"/>
    <lineage>
        <taxon>Bacteria</taxon>
        <taxon>Bacillati</taxon>
        <taxon>Actinomycetota</taxon>
        <taxon>Actinomycetes</taxon>
        <taxon>Streptosporangiales</taxon>
        <taxon>Thermomonosporaceae</taxon>
        <taxon>Actinoallomurus</taxon>
    </lineage>
</organism>
<proteinExistence type="predicted"/>
<keyword evidence="2" id="KW-1185">Reference proteome</keyword>